<comment type="caution">
    <text evidence="2">The sequence shown here is derived from an EMBL/GenBank/DDBJ whole genome shotgun (WGS) entry which is preliminary data.</text>
</comment>
<dbReference type="EMBL" id="CAKAEH010001033">
    <property type="protein sequence ID" value="CAG9532745.1"/>
    <property type="molecule type" value="Genomic_DNA"/>
</dbReference>
<name>A0A8J2M0V2_9BILA</name>
<feature type="region of interest" description="Disordered" evidence="1">
    <location>
        <begin position="233"/>
        <end position="270"/>
    </location>
</feature>
<evidence type="ECO:0000256" key="1">
    <source>
        <dbReference type="SAM" id="MobiDB-lite"/>
    </source>
</evidence>
<keyword evidence="3" id="KW-1185">Reference proteome</keyword>
<evidence type="ECO:0000313" key="3">
    <source>
        <dbReference type="Proteomes" id="UP000746747"/>
    </source>
</evidence>
<dbReference type="AlphaFoldDB" id="A0A8J2M0V2"/>
<accession>A0A8J2M0V2</accession>
<organism evidence="2 3">
    <name type="scientific">Cercopithifilaria johnstoni</name>
    <dbReference type="NCBI Taxonomy" id="2874296"/>
    <lineage>
        <taxon>Eukaryota</taxon>
        <taxon>Metazoa</taxon>
        <taxon>Ecdysozoa</taxon>
        <taxon>Nematoda</taxon>
        <taxon>Chromadorea</taxon>
        <taxon>Rhabditida</taxon>
        <taxon>Spirurina</taxon>
        <taxon>Spiruromorpha</taxon>
        <taxon>Filarioidea</taxon>
        <taxon>Onchocercidae</taxon>
        <taxon>Cercopithifilaria</taxon>
    </lineage>
</organism>
<sequence length="284" mass="30864">MARSSLRKKVIAFRNDHRSQCEEPMESNTIHMSSTALNGETTGCTENYVLIMGPRHFLMRSQTVRMPGSSWQSEGEVLDWTVRSDRTGGGVDRRGWWVMSRHSVPSLTVRYCSVAWCAVMRSTALSYCSATMHNGSGIAGGQVLEILALLVTCGAGSSATTVSAAKKRCMQQQHSAAASNSGLSAAVPTVEPTTVTVVDRLKHQLLQAYDNGDTEQATDVIIKLEKSNLTKELLEGEGPPCTPRSVRRLPARRGSESKYSSERSPILASEQVAQLTQPFTTALS</sequence>
<reference evidence="2" key="1">
    <citation type="submission" date="2021-09" db="EMBL/GenBank/DDBJ databases">
        <authorList>
            <consortium name="Pathogen Informatics"/>
        </authorList>
    </citation>
    <scope>NUCLEOTIDE SEQUENCE</scope>
</reference>
<gene>
    <name evidence="2" type="ORF">CJOHNSTONI_LOCUS3032</name>
</gene>
<dbReference type="Proteomes" id="UP000746747">
    <property type="component" value="Unassembled WGS sequence"/>
</dbReference>
<proteinExistence type="predicted"/>
<evidence type="ECO:0000313" key="2">
    <source>
        <dbReference type="EMBL" id="CAG9532745.1"/>
    </source>
</evidence>
<protein>
    <submittedName>
        <fullName evidence="2">Uncharacterized protein</fullName>
    </submittedName>
</protein>
<dbReference type="OrthoDB" id="550309at2759"/>